<dbReference type="PANTHER" id="PTHR30303:SF4">
    <property type="entry name" value="HYDROGENASE EXPRESSION_FORMATION PROTEIN HYPE"/>
    <property type="match status" value="1"/>
</dbReference>
<dbReference type="EMBL" id="FUYN01000003">
    <property type="protein sequence ID" value="SKB49638.1"/>
    <property type="molecule type" value="Genomic_DNA"/>
</dbReference>
<dbReference type="Gene3D" id="3.90.650.10">
    <property type="entry name" value="PurM-like C-terminal domain"/>
    <property type="match status" value="1"/>
</dbReference>
<dbReference type="Gene3D" id="3.30.1330.10">
    <property type="entry name" value="PurM-like, N-terminal domain"/>
    <property type="match status" value="1"/>
</dbReference>
<dbReference type="Proteomes" id="UP000243406">
    <property type="component" value="Unassembled WGS sequence"/>
</dbReference>
<dbReference type="CDD" id="cd06061">
    <property type="entry name" value="PurM-like1"/>
    <property type="match status" value="1"/>
</dbReference>
<dbReference type="AlphaFoldDB" id="A0A1T5BQW3"/>
<dbReference type="InterPro" id="IPR036921">
    <property type="entry name" value="PurM-like_N_sf"/>
</dbReference>
<dbReference type="GO" id="GO:0051604">
    <property type="term" value="P:protein maturation"/>
    <property type="evidence" value="ECO:0007669"/>
    <property type="project" value="TreeGrafter"/>
</dbReference>
<dbReference type="SUPFAM" id="SSF55326">
    <property type="entry name" value="PurM N-terminal domain-like"/>
    <property type="match status" value="1"/>
</dbReference>
<dbReference type="InterPro" id="IPR011854">
    <property type="entry name" value="HypE"/>
</dbReference>
<evidence type="ECO:0000256" key="1">
    <source>
        <dbReference type="ARBA" id="ARBA00006243"/>
    </source>
</evidence>
<reference evidence="5" key="1">
    <citation type="submission" date="2017-02" db="EMBL/GenBank/DDBJ databases">
        <authorList>
            <person name="Varghese N."/>
            <person name="Submissions S."/>
        </authorList>
    </citation>
    <scope>NUCLEOTIDE SEQUENCE [LARGE SCALE GENOMIC DNA]</scope>
    <source>
        <strain evidence="5">ATCC 35199</strain>
    </source>
</reference>
<dbReference type="PANTHER" id="PTHR30303">
    <property type="entry name" value="HYDROGENASE ISOENZYMES FORMATION PROTEIN HYPE"/>
    <property type="match status" value="1"/>
</dbReference>
<keyword evidence="5" id="KW-1185">Reference proteome</keyword>
<comment type="similarity">
    <text evidence="1">Belongs to the HypE family.</text>
</comment>
<evidence type="ECO:0000259" key="3">
    <source>
        <dbReference type="Pfam" id="PF02769"/>
    </source>
</evidence>
<dbReference type="SUPFAM" id="SSF56042">
    <property type="entry name" value="PurM C-terminal domain-like"/>
    <property type="match status" value="1"/>
</dbReference>
<dbReference type="InterPro" id="IPR036676">
    <property type="entry name" value="PurM-like_C_sf"/>
</dbReference>
<dbReference type="InterPro" id="IPR016188">
    <property type="entry name" value="PurM-like_N"/>
</dbReference>
<organism evidence="4 5">
    <name type="scientific">Acetoanaerobium noterae</name>
    <dbReference type="NCBI Taxonomy" id="745369"/>
    <lineage>
        <taxon>Bacteria</taxon>
        <taxon>Bacillati</taxon>
        <taxon>Bacillota</taxon>
        <taxon>Clostridia</taxon>
        <taxon>Peptostreptococcales</taxon>
        <taxon>Filifactoraceae</taxon>
        <taxon>Acetoanaerobium</taxon>
    </lineage>
</organism>
<feature type="domain" description="PurM-like C-terminal" evidence="3">
    <location>
        <begin position="154"/>
        <end position="307"/>
    </location>
</feature>
<dbReference type="OrthoDB" id="153904at2"/>
<name>A0A1T5BQW3_9FIRM</name>
<proteinExistence type="inferred from homology"/>
<evidence type="ECO:0000313" key="5">
    <source>
        <dbReference type="Proteomes" id="UP000243406"/>
    </source>
</evidence>
<feature type="domain" description="PurM-like N-terminal" evidence="2">
    <location>
        <begin position="36"/>
        <end position="141"/>
    </location>
</feature>
<dbReference type="PIRSF" id="PIRSF005644">
    <property type="entry name" value="Hdrgns_mtr_HypE"/>
    <property type="match status" value="1"/>
</dbReference>
<dbReference type="RefSeq" id="WP_079589634.1">
    <property type="nucleotide sequence ID" value="NZ_FUYN01000003.1"/>
</dbReference>
<protein>
    <submittedName>
        <fullName evidence="4">AIR synthase related protein, C-terminal domain</fullName>
    </submittedName>
</protein>
<evidence type="ECO:0000313" key="4">
    <source>
        <dbReference type="EMBL" id="SKB49638.1"/>
    </source>
</evidence>
<sequence length="330" mass="36141">MNILDEGKLSIEQLKELVFEYTKNFREEVLTHPYIGQDCAVIDSKGSMISISSDPITAAKEDIGRLAVDINLNDIAASGASPFAITVTILCPLGTTDEDIKLVMKDIYESARAKDVQIIGGHTEVTSAVNKMIISVTALGLLSKAHFENVPVFQAGDYIYVTKDIAMEGTHIIALEKSSELSQLLSEEDNKTLEDYSRNLSVVEDSKLARDYECIMHDITEGGVLGAVWETCEMIGFGAKLDYSSMPLSETSKKICHFYNINPLRLISSGSMLIVAKAHSSKAIEQAFALSNIRLSKIGELSKDEAVVIFEDGIYSSVLPPKSDELYKVV</sequence>
<gene>
    <name evidence="4" type="ORF">SAMN02745120_1810</name>
</gene>
<evidence type="ECO:0000259" key="2">
    <source>
        <dbReference type="Pfam" id="PF00586"/>
    </source>
</evidence>
<accession>A0A1T5BQW3</accession>
<dbReference type="InterPro" id="IPR010918">
    <property type="entry name" value="PurM-like_C_dom"/>
</dbReference>
<dbReference type="Pfam" id="PF02769">
    <property type="entry name" value="AIRS_C"/>
    <property type="match status" value="1"/>
</dbReference>
<dbReference type="Pfam" id="PF00586">
    <property type="entry name" value="AIRS"/>
    <property type="match status" value="1"/>
</dbReference>